<dbReference type="SUPFAM" id="SSF52540">
    <property type="entry name" value="P-loop containing nucleoside triphosphate hydrolases"/>
    <property type="match status" value="1"/>
</dbReference>
<evidence type="ECO:0000256" key="11">
    <source>
        <dbReference type="ARBA" id="ARBA00023251"/>
    </source>
</evidence>
<evidence type="ECO:0000256" key="4">
    <source>
        <dbReference type="ARBA" id="ARBA00022519"/>
    </source>
</evidence>
<feature type="transmembrane region" description="Helical" evidence="14">
    <location>
        <begin position="605"/>
        <end position="629"/>
    </location>
</feature>
<keyword evidence="6" id="KW-0547">Nucleotide-binding</keyword>
<evidence type="ECO:0000256" key="12">
    <source>
        <dbReference type="ARBA" id="ARBA00038388"/>
    </source>
</evidence>
<evidence type="ECO:0000256" key="2">
    <source>
        <dbReference type="ARBA" id="ARBA00022448"/>
    </source>
</evidence>
<evidence type="ECO:0000256" key="14">
    <source>
        <dbReference type="SAM" id="Phobius"/>
    </source>
</evidence>
<keyword evidence="11" id="KW-0046">Antibiotic resistance</keyword>
<comment type="similarity">
    <text evidence="12">Belongs to the ABC transporter superfamily. Macrolide exporter (TC 3.A.1.122) family.</text>
</comment>
<dbReference type="CDD" id="cd03255">
    <property type="entry name" value="ABC_MJ0796_LolCDE_FtsE"/>
    <property type="match status" value="1"/>
</dbReference>
<dbReference type="Proteomes" id="UP000640509">
    <property type="component" value="Unassembled WGS sequence"/>
</dbReference>
<dbReference type="Pfam" id="PF02687">
    <property type="entry name" value="FtsX"/>
    <property type="match status" value="1"/>
</dbReference>
<dbReference type="EMBL" id="BMIV01000010">
    <property type="protein sequence ID" value="GGF74033.1"/>
    <property type="molecule type" value="Genomic_DNA"/>
</dbReference>
<evidence type="ECO:0000256" key="13">
    <source>
        <dbReference type="ARBA" id="ARBA00041199"/>
    </source>
</evidence>
<keyword evidence="4" id="KW-0997">Cell inner membrane</keyword>
<dbReference type="SMART" id="SM00382">
    <property type="entry name" value="AAA"/>
    <property type="match status" value="1"/>
</dbReference>
<keyword evidence="8" id="KW-1278">Translocase</keyword>
<dbReference type="InterPro" id="IPR017871">
    <property type="entry name" value="ABC_transporter-like_CS"/>
</dbReference>
<dbReference type="InterPro" id="IPR003838">
    <property type="entry name" value="ABC3_permease_C"/>
</dbReference>
<dbReference type="InterPro" id="IPR050250">
    <property type="entry name" value="Macrolide_Exporter_MacB"/>
</dbReference>
<proteinExistence type="inferred from homology"/>
<dbReference type="PANTHER" id="PTHR30572">
    <property type="entry name" value="MEMBRANE COMPONENT OF TRANSPORTER-RELATED"/>
    <property type="match status" value="1"/>
</dbReference>
<keyword evidence="10 14" id="KW-0472">Membrane</keyword>
<feature type="transmembrane region" description="Helical" evidence="14">
    <location>
        <begin position="272"/>
        <end position="292"/>
    </location>
</feature>
<dbReference type="PROSITE" id="PS50893">
    <property type="entry name" value="ABC_TRANSPORTER_2"/>
    <property type="match status" value="1"/>
</dbReference>
<evidence type="ECO:0000256" key="6">
    <source>
        <dbReference type="ARBA" id="ARBA00022741"/>
    </source>
</evidence>
<feature type="transmembrane region" description="Helical" evidence="14">
    <location>
        <begin position="519"/>
        <end position="546"/>
    </location>
</feature>
<reference evidence="17" key="1">
    <citation type="journal article" date="2019" name="Int. J. Syst. Evol. Microbiol.">
        <title>The Global Catalogue of Microorganisms (GCM) 10K type strain sequencing project: providing services to taxonomists for standard genome sequencing and annotation.</title>
        <authorList>
            <consortium name="The Broad Institute Genomics Platform"/>
            <consortium name="The Broad Institute Genome Sequencing Center for Infectious Disease"/>
            <person name="Wu L."/>
            <person name="Ma J."/>
        </authorList>
    </citation>
    <scope>NUCLEOTIDE SEQUENCE [LARGE SCALE GENOMIC DNA]</scope>
    <source>
        <strain evidence="17">CGMCC 1.15419</strain>
    </source>
</reference>
<protein>
    <recommendedName>
        <fullName evidence="13">Pyoverdine export ATP-binding/permease protein PvdT</fullName>
    </recommendedName>
</protein>
<evidence type="ECO:0000256" key="1">
    <source>
        <dbReference type="ARBA" id="ARBA00004429"/>
    </source>
</evidence>
<feature type="transmembrane region" description="Helical" evidence="14">
    <location>
        <begin position="566"/>
        <end position="599"/>
    </location>
</feature>
<dbReference type="InterPro" id="IPR003593">
    <property type="entry name" value="AAA+_ATPase"/>
</dbReference>
<organism evidence="16 17">
    <name type="scientific">Paracoccus acridae</name>
    <dbReference type="NCBI Taxonomy" id="1795310"/>
    <lineage>
        <taxon>Bacteria</taxon>
        <taxon>Pseudomonadati</taxon>
        <taxon>Pseudomonadota</taxon>
        <taxon>Alphaproteobacteria</taxon>
        <taxon>Rhodobacterales</taxon>
        <taxon>Paracoccaceae</taxon>
        <taxon>Paracoccus</taxon>
    </lineage>
</organism>
<evidence type="ECO:0000259" key="15">
    <source>
        <dbReference type="PROSITE" id="PS50893"/>
    </source>
</evidence>
<evidence type="ECO:0000256" key="10">
    <source>
        <dbReference type="ARBA" id="ARBA00023136"/>
    </source>
</evidence>
<dbReference type="InterPro" id="IPR025857">
    <property type="entry name" value="MacB_PCD"/>
</dbReference>
<evidence type="ECO:0000256" key="3">
    <source>
        <dbReference type="ARBA" id="ARBA00022475"/>
    </source>
</evidence>
<comment type="caution">
    <text evidence="16">The sequence shown here is derived from an EMBL/GenBank/DDBJ whole genome shotgun (WGS) entry which is preliminary data.</text>
</comment>
<name>A0ABQ1VK43_9RHOB</name>
<evidence type="ECO:0000256" key="7">
    <source>
        <dbReference type="ARBA" id="ARBA00022840"/>
    </source>
</evidence>
<feature type="domain" description="ABC transporter" evidence="15">
    <location>
        <begin position="5"/>
        <end position="243"/>
    </location>
</feature>
<keyword evidence="5 14" id="KW-0812">Transmembrane</keyword>
<dbReference type="PANTHER" id="PTHR30572:SF14">
    <property type="entry name" value="MACROLIDE EXPORT ATP-BINDING_PERMEASE PROTEIN MACB"/>
    <property type="match status" value="1"/>
</dbReference>
<dbReference type="Pfam" id="PF00005">
    <property type="entry name" value="ABC_tran"/>
    <property type="match status" value="1"/>
</dbReference>
<keyword evidence="17" id="KW-1185">Reference proteome</keyword>
<comment type="subcellular location">
    <subcellularLocation>
        <location evidence="1">Cell inner membrane</location>
        <topology evidence="1">Multi-pass membrane protein</topology>
    </subcellularLocation>
</comment>
<dbReference type="RefSeq" id="WP_103175025.1">
    <property type="nucleotide sequence ID" value="NZ_BMIV01000010.1"/>
</dbReference>
<dbReference type="Gene3D" id="3.40.50.300">
    <property type="entry name" value="P-loop containing nucleotide triphosphate hydrolases"/>
    <property type="match status" value="1"/>
</dbReference>
<evidence type="ECO:0000256" key="9">
    <source>
        <dbReference type="ARBA" id="ARBA00022989"/>
    </source>
</evidence>
<keyword evidence="7 16" id="KW-0067">ATP-binding</keyword>
<dbReference type="InterPro" id="IPR027417">
    <property type="entry name" value="P-loop_NTPase"/>
</dbReference>
<dbReference type="InterPro" id="IPR017911">
    <property type="entry name" value="MacB-like_ATP-bd"/>
</dbReference>
<dbReference type="GO" id="GO:0005524">
    <property type="term" value="F:ATP binding"/>
    <property type="evidence" value="ECO:0007669"/>
    <property type="project" value="UniProtKB-KW"/>
</dbReference>
<dbReference type="PROSITE" id="PS00211">
    <property type="entry name" value="ABC_TRANSPORTER_1"/>
    <property type="match status" value="1"/>
</dbReference>
<dbReference type="InterPro" id="IPR003439">
    <property type="entry name" value="ABC_transporter-like_ATP-bd"/>
</dbReference>
<evidence type="ECO:0000313" key="17">
    <source>
        <dbReference type="Proteomes" id="UP000640509"/>
    </source>
</evidence>
<sequence length="646" mass="68393">MAPLIELKGIRRDFPSGDEMLTVLHGINLTIEAGEMVAIVGSSGSGKSTLMNILGCLDRPSEGTYFYAGQDVGALSEEDRARLRRRHFGFIFQRYQLLPDLDALANVEVPAVYAGHPAGARRTRAAMLLERLGLGQRMDHRPRALSGGQQQRVSVARALMNGGEVILADEPTGALDSRSGAELLELLQELNAEGHTIVIVTHDREVAARAGRVIEMRDGRIISDSRNRAQAGTGPRGAAGREGNGIAARIGRFLEAFVVAVRALNAHRLRSFLTMLGIIIGIASVVSVVALGTGSKERVLENISSLGTNTITVRPGSGFGDRRARAIDTLVAADADALSAEPWAVSASPEIQATANVTWRGTSASVSVRGVGTEYFDVGGFTVLEGQAFGRETLARRRQVAVLDVEAASAFFPDPASAIGQVLMVGRVPLEVIGVASQTSAGPGPSSPRIFVPYTTVAMRITGQTVVDSISVRVVDDADMAEAEAGIEALLTERHGKKDFFLMNSDTIRSSITSTTQTLTMLISSIAVISLIVGGIGVMNIMLVSVTERTREIGVRMAVGARRSDIVAQFLIEAVLVCLLGGLLGIALALGGGMLLAQLQPDLRLVYSAPTMLLAFLSSTLIGIVFGFLPARAAARLDPVEALSRE</sequence>
<dbReference type="Pfam" id="PF12704">
    <property type="entry name" value="MacB_PCD"/>
    <property type="match status" value="1"/>
</dbReference>
<evidence type="ECO:0000256" key="8">
    <source>
        <dbReference type="ARBA" id="ARBA00022967"/>
    </source>
</evidence>
<keyword evidence="2" id="KW-0813">Transport</keyword>
<keyword evidence="3" id="KW-1003">Cell membrane</keyword>
<gene>
    <name evidence="16" type="primary">macB</name>
    <name evidence="16" type="ORF">GCM10011402_28320</name>
</gene>
<accession>A0ABQ1VK43</accession>
<evidence type="ECO:0000313" key="16">
    <source>
        <dbReference type="EMBL" id="GGF74033.1"/>
    </source>
</evidence>
<evidence type="ECO:0000256" key="5">
    <source>
        <dbReference type="ARBA" id="ARBA00022692"/>
    </source>
</evidence>
<keyword evidence="9 14" id="KW-1133">Transmembrane helix</keyword>